<feature type="transmembrane region" description="Helical" evidence="7">
    <location>
        <begin position="195"/>
        <end position="216"/>
    </location>
</feature>
<dbReference type="AlphaFoldDB" id="A0A8J3PER4"/>
<feature type="transmembrane region" description="Helical" evidence="7">
    <location>
        <begin position="105"/>
        <end position="125"/>
    </location>
</feature>
<feature type="domain" description="ResB-like" evidence="8">
    <location>
        <begin position="48"/>
        <end position="515"/>
    </location>
</feature>
<dbReference type="InterPro" id="IPR023494">
    <property type="entry name" value="Cyt_c_bgen_Ccs1/CcsB/ResB"/>
</dbReference>
<evidence type="ECO:0000256" key="5">
    <source>
        <dbReference type="ARBA" id="ARBA00023136"/>
    </source>
</evidence>
<reference evidence="9" key="1">
    <citation type="submission" date="2021-01" db="EMBL/GenBank/DDBJ databases">
        <title>Whole genome shotgun sequence of Catellatospora methionotrophica NBRC 14553.</title>
        <authorList>
            <person name="Komaki H."/>
            <person name="Tamura T."/>
        </authorList>
    </citation>
    <scope>NUCLEOTIDE SEQUENCE</scope>
    <source>
        <strain evidence="9">NBRC 14553</strain>
    </source>
</reference>
<proteinExistence type="predicted"/>
<accession>A0A8J3PER4</accession>
<dbReference type="GO" id="GO:0016020">
    <property type="term" value="C:membrane"/>
    <property type="evidence" value="ECO:0007669"/>
    <property type="project" value="UniProtKB-SubCell"/>
</dbReference>
<comment type="caution">
    <text evidence="9">The sequence shown here is derived from an EMBL/GenBank/DDBJ whole genome shotgun (WGS) entry which is preliminary data.</text>
</comment>
<dbReference type="InterPro" id="IPR007816">
    <property type="entry name" value="ResB-like_domain"/>
</dbReference>
<keyword evidence="2 7" id="KW-0812">Transmembrane</keyword>
<name>A0A8J3PER4_9ACTN</name>
<evidence type="ECO:0000313" key="9">
    <source>
        <dbReference type="EMBL" id="GIG13939.1"/>
    </source>
</evidence>
<dbReference type="PANTHER" id="PTHR31566:SF0">
    <property type="entry name" value="CYTOCHROME C BIOGENESIS PROTEIN CCS1, CHLOROPLASTIC"/>
    <property type="match status" value="1"/>
</dbReference>
<protein>
    <submittedName>
        <fullName evidence="9">Cytochrome c biogenesis protein</fullName>
    </submittedName>
</protein>
<dbReference type="EMBL" id="BONJ01000008">
    <property type="protein sequence ID" value="GIG13939.1"/>
    <property type="molecule type" value="Genomic_DNA"/>
</dbReference>
<gene>
    <name evidence="9" type="primary">resB</name>
    <name evidence="9" type="ORF">Cme02nite_22710</name>
</gene>
<evidence type="ECO:0000313" key="10">
    <source>
        <dbReference type="Proteomes" id="UP000660339"/>
    </source>
</evidence>
<evidence type="ECO:0000256" key="2">
    <source>
        <dbReference type="ARBA" id="ARBA00022692"/>
    </source>
</evidence>
<dbReference type="Proteomes" id="UP000660339">
    <property type="component" value="Unassembled WGS sequence"/>
</dbReference>
<evidence type="ECO:0000256" key="4">
    <source>
        <dbReference type="ARBA" id="ARBA00022989"/>
    </source>
</evidence>
<dbReference type="GO" id="GO:0017004">
    <property type="term" value="P:cytochrome complex assembly"/>
    <property type="evidence" value="ECO:0007669"/>
    <property type="project" value="UniProtKB-KW"/>
</dbReference>
<organism evidence="9 10">
    <name type="scientific">Catellatospora methionotrophica</name>
    <dbReference type="NCBI Taxonomy" id="121620"/>
    <lineage>
        <taxon>Bacteria</taxon>
        <taxon>Bacillati</taxon>
        <taxon>Actinomycetota</taxon>
        <taxon>Actinomycetes</taxon>
        <taxon>Micromonosporales</taxon>
        <taxon>Micromonosporaceae</taxon>
        <taxon>Catellatospora</taxon>
    </lineage>
</organism>
<sequence>MPQERRMSVTEAAVELPPAGEPPRRRTPWVVAAGWAAARNGWRQLTSMRTALMLLFLLAVAAIPGSVLPQRSVKVEDVQRFYAANPNLAPVLDRLWGFEVYASPWFAAIYLLLFTSLVGCITPRLRDHARALRTAPPDAPKVLERLPKSALLATPVDEAAAKAVLRGWRTVRREHADGTITLAAEKGYLKEAGNLLFHSSLLVILVGVGLGSLWGWHAGRLIVAGPEQVFCNTVQQYDDFGLGPRVTAGDLPDFCLELTDFRAEYRADGMPISFAADVTASDSAHGDLGRHTFAVNHPLRLDGANVYLLGHGYAPVLRYTDAAGVTQETVAPFPFTDPTLTSEGVAAFPDANGSDKTKQMAFSGTYLPTKDGPPYLRSDHPEERNPALMLVAYRGDLGLDAGIPSSVYDLDQRQLDAGRLKKYGEAKLMRIGETWTLEDGSKLQFTGTRQWITVSIRHDPGEPIVLTGAILLLVGLPLSLYGKRRRVWLRLRPDGTAEAGGLPRTEYPGFEDEFRSLVERWQR</sequence>
<dbReference type="Pfam" id="PF05140">
    <property type="entry name" value="ResB"/>
    <property type="match status" value="1"/>
</dbReference>
<feature type="region of interest" description="Disordered" evidence="6">
    <location>
        <begin position="1"/>
        <end position="24"/>
    </location>
</feature>
<keyword evidence="10" id="KW-1185">Reference proteome</keyword>
<keyword evidence="4 7" id="KW-1133">Transmembrane helix</keyword>
<evidence type="ECO:0000256" key="6">
    <source>
        <dbReference type="SAM" id="MobiDB-lite"/>
    </source>
</evidence>
<feature type="transmembrane region" description="Helical" evidence="7">
    <location>
        <begin position="51"/>
        <end position="68"/>
    </location>
</feature>
<comment type="subcellular location">
    <subcellularLocation>
        <location evidence="1">Membrane</location>
        <topology evidence="1">Multi-pass membrane protein</topology>
    </subcellularLocation>
</comment>
<keyword evidence="3" id="KW-0201">Cytochrome c-type biogenesis</keyword>
<evidence type="ECO:0000259" key="8">
    <source>
        <dbReference type="Pfam" id="PF05140"/>
    </source>
</evidence>
<evidence type="ECO:0000256" key="1">
    <source>
        <dbReference type="ARBA" id="ARBA00004141"/>
    </source>
</evidence>
<keyword evidence="5 7" id="KW-0472">Membrane</keyword>
<dbReference type="PANTHER" id="PTHR31566">
    <property type="entry name" value="CYTOCHROME C BIOGENESIS PROTEIN CCS1, CHLOROPLASTIC"/>
    <property type="match status" value="1"/>
</dbReference>
<feature type="transmembrane region" description="Helical" evidence="7">
    <location>
        <begin position="464"/>
        <end position="482"/>
    </location>
</feature>
<evidence type="ECO:0000256" key="3">
    <source>
        <dbReference type="ARBA" id="ARBA00022748"/>
    </source>
</evidence>
<evidence type="ECO:0000256" key="7">
    <source>
        <dbReference type="SAM" id="Phobius"/>
    </source>
</evidence>